<gene>
    <name evidence="2" type="ORF">QBC40DRAFT_283982</name>
</gene>
<accession>A0AAN6XD23</accession>
<proteinExistence type="predicted"/>
<dbReference type="Proteomes" id="UP001303160">
    <property type="component" value="Unassembled WGS sequence"/>
</dbReference>
<evidence type="ECO:0000313" key="2">
    <source>
        <dbReference type="EMBL" id="KAK4198289.1"/>
    </source>
</evidence>
<evidence type="ECO:0000256" key="1">
    <source>
        <dbReference type="SAM" id="MobiDB-lite"/>
    </source>
</evidence>
<dbReference type="SUPFAM" id="SSF53067">
    <property type="entry name" value="Actin-like ATPase domain"/>
    <property type="match status" value="1"/>
</dbReference>
<dbReference type="InterPro" id="IPR043129">
    <property type="entry name" value="ATPase_NBD"/>
</dbReference>
<feature type="non-terminal residue" evidence="2">
    <location>
        <position position="98"/>
    </location>
</feature>
<comment type="caution">
    <text evidence="2">The sequence shown here is derived from an EMBL/GenBank/DDBJ whole genome shotgun (WGS) entry which is preliminary data.</text>
</comment>
<reference evidence="2" key="1">
    <citation type="journal article" date="2023" name="Mol. Phylogenet. Evol.">
        <title>Genome-scale phylogeny and comparative genomics of the fungal order Sordariales.</title>
        <authorList>
            <person name="Hensen N."/>
            <person name="Bonometti L."/>
            <person name="Westerberg I."/>
            <person name="Brannstrom I.O."/>
            <person name="Guillou S."/>
            <person name="Cros-Aarteil S."/>
            <person name="Calhoun S."/>
            <person name="Haridas S."/>
            <person name="Kuo A."/>
            <person name="Mondo S."/>
            <person name="Pangilinan J."/>
            <person name="Riley R."/>
            <person name="LaButti K."/>
            <person name="Andreopoulos B."/>
            <person name="Lipzen A."/>
            <person name="Chen C."/>
            <person name="Yan M."/>
            <person name="Daum C."/>
            <person name="Ng V."/>
            <person name="Clum A."/>
            <person name="Steindorff A."/>
            <person name="Ohm R.A."/>
            <person name="Martin F."/>
            <person name="Silar P."/>
            <person name="Natvig D.O."/>
            <person name="Lalanne C."/>
            <person name="Gautier V."/>
            <person name="Ament-Velasquez S.L."/>
            <person name="Kruys A."/>
            <person name="Hutchinson M.I."/>
            <person name="Powell A.J."/>
            <person name="Barry K."/>
            <person name="Miller A.N."/>
            <person name="Grigoriev I.V."/>
            <person name="Debuchy R."/>
            <person name="Gladieux P."/>
            <person name="Hiltunen Thoren M."/>
            <person name="Johannesson H."/>
        </authorList>
    </citation>
    <scope>NUCLEOTIDE SEQUENCE</scope>
    <source>
        <strain evidence="2">CBS 315.58</strain>
    </source>
</reference>
<sequence>MFQPSILGPRSGGTHTGNPTVESTTKCDADIRGRFCSNIVLEGGNTIFWFFDKTEKGDAGTYFEKDGGEGHGSALEEILHLYRGLNTCVVIITPNLEC</sequence>
<evidence type="ECO:0000313" key="3">
    <source>
        <dbReference type="Proteomes" id="UP001303160"/>
    </source>
</evidence>
<organism evidence="2 3">
    <name type="scientific">Triangularia verruculosa</name>
    <dbReference type="NCBI Taxonomy" id="2587418"/>
    <lineage>
        <taxon>Eukaryota</taxon>
        <taxon>Fungi</taxon>
        <taxon>Dikarya</taxon>
        <taxon>Ascomycota</taxon>
        <taxon>Pezizomycotina</taxon>
        <taxon>Sordariomycetes</taxon>
        <taxon>Sordariomycetidae</taxon>
        <taxon>Sordariales</taxon>
        <taxon>Podosporaceae</taxon>
        <taxon>Triangularia</taxon>
    </lineage>
</organism>
<dbReference type="Gene3D" id="3.30.420.40">
    <property type="match status" value="1"/>
</dbReference>
<name>A0AAN6XD23_9PEZI</name>
<feature type="region of interest" description="Disordered" evidence="1">
    <location>
        <begin position="1"/>
        <end position="23"/>
    </location>
</feature>
<keyword evidence="3" id="KW-1185">Reference proteome</keyword>
<reference evidence="2" key="2">
    <citation type="submission" date="2023-05" db="EMBL/GenBank/DDBJ databases">
        <authorList>
            <consortium name="Lawrence Berkeley National Laboratory"/>
            <person name="Steindorff A."/>
            <person name="Hensen N."/>
            <person name="Bonometti L."/>
            <person name="Westerberg I."/>
            <person name="Brannstrom I.O."/>
            <person name="Guillou S."/>
            <person name="Cros-Aarteil S."/>
            <person name="Calhoun S."/>
            <person name="Haridas S."/>
            <person name="Kuo A."/>
            <person name="Mondo S."/>
            <person name="Pangilinan J."/>
            <person name="Riley R."/>
            <person name="Labutti K."/>
            <person name="Andreopoulos B."/>
            <person name="Lipzen A."/>
            <person name="Chen C."/>
            <person name="Yanf M."/>
            <person name="Daum C."/>
            <person name="Ng V."/>
            <person name="Clum A."/>
            <person name="Ohm R."/>
            <person name="Martin F."/>
            <person name="Silar P."/>
            <person name="Natvig D."/>
            <person name="Lalanne C."/>
            <person name="Gautier V."/>
            <person name="Ament-Velasquez S.L."/>
            <person name="Kruys A."/>
            <person name="Hutchinson M.I."/>
            <person name="Powell A.J."/>
            <person name="Barry K."/>
            <person name="Miller A.N."/>
            <person name="Grigoriev I.V."/>
            <person name="Debuchy R."/>
            <person name="Gladieux P."/>
            <person name="Thoren M.H."/>
            <person name="Johannesson H."/>
        </authorList>
    </citation>
    <scope>NUCLEOTIDE SEQUENCE</scope>
    <source>
        <strain evidence="2">CBS 315.58</strain>
    </source>
</reference>
<protein>
    <submittedName>
        <fullName evidence="2">Uncharacterized protein</fullName>
    </submittedName>
</protein>
<dbReference type="AlphaFoldDB" id="A0AAN6XD23"/>
<dbReference type="EMBL" id="MU863948">
    <property type="protein sequence ID" value="KAK4198289.1"/>
    <property type="molecule type" value="Genomic_DNA"/>
</dbReference>